<dbReference type="EMBL" id="CP016020">
    <property type="protein sequence ID" value="APH05702.1"/>
    <property type="molecule type" value="Genomic_DNA"/>
</dbReference>
<feature type="domain" description="DUF4097" evidence="1">
    <location>
        <begin position="41"/>
        <end position="279"/>
    </location>
</feature>
<organism evidence="2 3">
    <name type="scientific">Bacillus weihaiensis</name>
    <dbReference type="NCBI Taxonomy" id="1547283"/>
    <lineage>
        <taxon>Bacteria</taxon>
        <taxon>Bacillati</taxon>
        <taxon>Bacillota</taxon>
        <taxon>Bacilli</taxon>
        <taxon>Bacillales</taxon>
        <taxon>Bacillaceae</taxon>
        <taxon>Bacillus</taxon>
    </lineage>
</organism>
<dbReference type="InterPro" id="IPR025164">
    <property type="entry name" value="Toastrack_DUF4097"/>
</dbReference>
<dbReference type="PANTHER" id="PTHR34094:SF1">
    <property type="entry name" value="PROTEIN FAM185A"/>
    <property type="match status" value="1"/>
</dbReference>
<name>A0A1L3MTP5_9BACI</name>
<dbReference type="AlphaFoldDB" id="A0A1L3MTP5"/>
<proteinExistence type="predicted"/>
<evidence type="ECO:0000259" key="1">
    <source>
        <dbReference type="Pfam" id="PF13349"/>
    </source>
</evidence>
<dbReference type="STRING" id="1547283.A9C19_13620"/>
<evidence type="ECO:0000313" key="2">
    <source>
        <dbReference type="EMBL" id="APH05702.1"/>
    </source>
</evidence>
<dbReference type="PANTHER" id="PTHR34094">
    <property type="match status" value="1"/>
</dbReference>
<reference evidence="2 3" key="1">
    <citation type="journal article" date="2016" name="Sci. Rep.">
        <title>Complete genome sequence and transcriptomic analysis of a novel marine strain Bacillus weihaiensis reveals the mechanism of brown algae degradation.</title>
        <authorList>
            <person name="Zhu Y."/>
            <person name="Chen P."/>
            <person name="Bao Y."/>
            <person name="Men Y."/>
            <person name="Zeng Y."/>
            <person name="Yang J."/>
            <person name="Sun J."/>
            <person name="Sun Y."/>
        </authorList>
    </citation>
    <scope>NUCLEOTIDE SEQUENCE [LARGE SCALE GENOMIC DNA]</scope>
    <source>
        <strain evidence="2 3">Alg07</strain>
    </source>
</reference>
<sequence>MKKWLFVLFFGGGLLFLMLSYQSWPVFGEQETEAKLSEAIELIDIDISGASTTILPTNQDSLSAELDGKGKVSFQEDKDSIKIEFKDDRWFNFLHLFGKSHLTIYLPEKYHNDLSLEIGSGSVKMNESEVELKTLEVEVSSGHIELAHLKADTFHVAGSSGNIQVDNVATEIGTIEMKSGNVDVKDYSGGLIADLSSGKLEVEFTSLTDDIELGVKSGYALMDLPQHANFTIDAEIGSGTITTNFDLTDSKEDKHSFRGTHGSGEHEIKVDVSSGTVKIQ</sequence>
<protein>
    <recommendedName>
        <fullName evidence="1">DUF4097 domain-containing protein</fullName>
    </recommendedName>
</protein>
<gene>
    <name evidence="2" type="ORF">A9C19_13620</name>
</gene>
<dbReference type="Pfam" id="PF13349">
    <property type="entry name" value="DUF4097"/>
    <property type="match status" value="1"/>
</dbReference>
<evidence type="ECO:0000313" key="3">
    <source>
        <dbReference type="Proteomes" id="UP000181936"/>
    </source>
</evidence>
<keyword evidence="3" id="KW-1185">Reference proteome</keyword>
<dbReference type="OrthoDB" id="2940757at2"/>
<dbReference type="Proteomes" id="UP000181936">
    <property type="component" value="Chromosome"/>
</dbReference>
<accession>A0A1L3MTP5</accession>
<dbReference type="KEGG" id="bwh:A9C19_13620"/>
<dbReference type="RefSeq" id="WP_072580495.1">
    <property type="nucleotide sequence ID" value="NZ_CP016020.1"/>
</dbReference>